<dbReference type="AlphaFoldDB" id="A0A2P8DNS1"/>
<dbReference type="InterPro" id="IPR009412">
    <property type="entry name" value="DUF1062"/>
</dbReference>
<dbReference type="Pfam" id="PF06353">
    <property type="entry name" value="DUF1062"/>
    <property type="match status" value="1"/>
</dbReference>
<evidence type="ECO:0000313" key="2">
    <source>
        <dbReference type="Proteomes" id="UP000240542"/>
    </source>
</evidence>
<comment type="caution">
    <text evidence="1">The sequence shown here is derived from an EMBL/GenBank/DDBJ whole genome shotgun (WGS) entry which is preliminary data.</text>
</comment>
<dbReference type="OrthoDB" id="9810886at2"/>
<organism evidence="1 2">
    <name type="scientific">Murinocardiopsis flavida</name>
    <dbReference type="NCBI Taxonomy" id="645275"/>
    <lineage>
        <taxon>Bacteria</taxon>
        <taxon>Bacillati</taxon>
        <taxon>Actinomycetota</taxon>
        <taxon>Actinomycetes</taxon>
        <taxon>Streptosporangiales</taxon>
        <taxon>Nocardiopsidaceae</taxon>
        <taxon>Murinocardiopsis</taxon>
    </lineage>
</organism>
<gene>
    <name evidence="1" type="ORF">CLV63_10480</name>
</gene>
<sequence>MSAHPHTVLPWAVRRTRLPLLAIRCAACPSGRASTGKGRFRVNANGKLLDVWLLVNCVSCDWTAKLTVHDRVPVRALPADLLAGYTANAPSLVADTVLDPLIARRNRFALDWDGCWELHAPPVAEDPWPAHIAVAFDDPVPIRPERLIARGLGISRAEIARRVKIDIPLNRRTKRDFSFDLVWPVH</sequence>
<evidence type="ECO:0000313" key="1">
    <source>
        <dbReference type="EMBL" id="PSK98856.1"/>
    </source>
</evidence>
<protein>
    <recommendedName>
        <fullName evidence="3">DUF1062 domain-containing protein</fullName>
    </recommendedName>
</protein>
<dbReference type="EMBL" id="PYGA01000004">
    <property type="protein sequence ID" value="PSK98856.1"/>
    <property type="molecule type" value="Genomic_DNA"/>
</dbReference>
<reference evidence="1 2" key="1">
    <citation type="submission" date="2018-03" db="EMBL/GenBank/DDBJ databases">
        <title>Genomic Encyclopedia of Archaeal and Bacterial Type Strains, Phase II (KMG-II): from individual species to whole genera.</title>
        <authorList>
            <person name="Goeker M."/>
        </authorList>
    </citation>
    <scope>NUCLEOTIDE SEQUENCE [LARGE SCALE GENOMIC DNA]</scope>
    <source>
        <strain evidence="1 2">DSM 45312</strain>
    </source>
</reference>
<proteinExistence type="predicted"/>
<name>A0A2P8DNS1_9ACTN</name>
<keyword evidence="2" id="KW-1185">Reference proteome</keyword>
<dbReference type="Proteomes" id="UP000240542">
    <property type="component" value="Unassembled WGS sequence"/>
</dbReference>
<evidence type="ECO:0008006" key="3">
    <source>
        <dbReference type="Google" id="ProtNLM"/>
    </source>
</evidence>
<accession>A0A2P8DNS1</accession>